<dbReference type="Proteomes" id="UP000636888">
    <property type="component" value="Unassembled WGS sequence"/>
</dbReference>
<dbReference type="InterPro" id="IPR008719">
    <property type="entry name" value="N2O_reductase_NosL"/>
</dbReference>
<reference evidence="1" key="1">
    <citation type="submission" date="2020-12" db="EMBL/GenBank/DDBJ databases">
        <title>Geomonas sp. Red875, isolated from river sediment.</title>
        <authorList>
            <person name="Xu Z."/>
            <person name="Zhang Z."/>
            <person name="Masuda Y."/>
            <person name="Itoh H."/>
            <person name="Senoo K."/>
        </authorList>
    </citation>
    <scope>NUCLEOTIDE SEQUENCE</scope>
    <source>
        <strain evidence="1">Red875</strain>
    </source>
</reference>
<proteinExistence type="predicted"/>
<sequence>MAKYVNLLVLFAITATLVLLGCGKEGPEPIVVGRDNCANCGMQVSDARFGAELITRKGRIFKFDSVECMAGFLNKKGRGEEVSSLWVVDCAHPSQLIEATRAGYLESEKLPSPMGLNLSAFRDRAAATAKSRECPGTILSWPEVQKYVGQRWS</sequence>
<gene>
    <name evidence="1" type="ORF">JFN93_04260</name>
</gene>
<protein>
    <submittedName>
        <fullName evidence="1">Nitrous oxide reductase accessory protein NosL</fullName>
    </submittedName>
</protein>
<keyword evidence="2" id="KW-1185">Reference proteome</keyword>
<accession>A0A8J7JHH1</accession>
<organism evidence="1 2">
    <name type="scientific">Geomesophilobacter sediminis</name>
    <dbReference type="NCBI Taxonomy" id="2798584"/>
    <lineage>
        <taxon>Bacteria</taxon>
        <taxon>Pseudomonadati</taxon>
        <taxon>Thermodesulfobacteriota</taxon>
        <taxon>Desulfuromonadia</taxon>
        <taxon>Geobacterales</taxon>
        <taxon>Geobacteraceae</taxon>
        <taxon>Geomesophilobacter</taxon>
    </lineage>
</organism>
<dbReference type="AlphaFoldDB" id="A0A8J7JHH1"/>
<dbReference type="RefSeq" id="WP_199382755.1">
    <property type="nucleotide sequence ID" value="NZ_JAEMHM010000003.1"/>
</dbReference>
<evidence type="ECO:0000313" key="1">
    <source>
        <dbReference type="EMBL" id="MBJ6723915.1"/>
    </source>
</evidence>
<dbReference type="PANTHER" id="PTHR41247:SF1">
    <property type="entry name" value="HTH-TYPE TRANSCRIPTIONAL REPRESSOR YCNK"/>
    <property type="match status" value="1"/>
</dbReference>
<evidence type="ECO:0000313" key="2">
    <source>
        <dbReference type="Proteomes" id="UP000636888"/>
    </source>
</evidence>
<dbReference type="EMBL" id="JAEMHM010000003">
    <property type="protein sequence ID" value="MBJ6723915.1"/>
    <property type="molecule type" value="Genomic_DNA"/>
</dbReference>
<dbReference type="PROSITE" id="PS51257">
    <property type="entry name" value="PROKAR_LIPOPROTEIN"/>
    <property type="match status" value="1"/>
</dbReference>
<comment type="caution">
    <text evidence="1">The sequence shown here is derived from an EMBL/GenBank/DDBJ whole genome shotgun (WGS) entry which is preliminary data.</text>
</comment>
<dbReference type="PANTHER" id="PTHR41247">
    <property type="entry name" value="HTH-TYPE TRANSCRIPTIONAL REPRESSOR YCNK"/>
    <property type="match status" value="1"/>
</dbReference>
<dbReference type="SUPFAM" id="SSF160387">
    <property type="entry name" value="NosL/MerB-like"/>
    <property type="match status" value="1"/>
</dbReference>
<dbReference type="Pfam" id="PF05573">
    <property type="entry name" value="NosL"/>
    <property type="match status" value="1"/>
</dbReference>
<name>A0A8J7JHH1_9BACT</name>